<accession>A0ABR0YND7</accession>
<sequence length="416" mass="47387">MESDPSASSDTGQDLGALPQDLVRISETEMESYHSLLQVSSELQATLQRAAIPMRFQEISEHMEKRIAYLSGGRGEDSAVVITLPECSSFNEVPEDALTKVLTYLTMIPRKREPGIKFILLLDRRMDTWSSIKAALFRIAASFPGNLHLVLVLRPTSFFQRTVTDIGFRFSQEDFMLKMPVVMLSSVTELLRYIDENQLTPEFGGTLEYCHSDWVVLRTAIESFAVTVKEIAQMLQAFGTELAERELPNDINSIEYLLIANTDKYKQLKEDMHSVMREGRHLLSSLEESASAESEQEWDVSQDWHTVHRLLAQLHDMETAFDGFWEKHQLKLKQYLQLWGFEQHFHEMETALQQLSAQERELPGAGESVAQTEDLIRGLNTLEGRAQEEMGRAQTVILQGHQLAASHHYALAQIKK</sequence>
<evidence type="ECO:0000259" key="2">
    <source>
        <dbReference type="PROSITE" id="PS50191"/>
    </source>
</evidence>
<evidence type="ECO:0000313" key="4">
    <source>
        <dbReference type="Proteomes" id="UP001369086"/>
    </source>
</evidence>
<dbReference type="SUPFAM" id="SSF52087">
    <property type="entry name" value="CRAL/TRIO domain"/>
    <property type="match status" value="1"/>
</dbReference>
<dbReference type="SUPFAM" id="SSF46966">
    <property type="entry name" value="Spectrin repeat"/>
    <property type="match status" value="1"/>
</dbReference>
<dbReference type="SMART" id="SM00516">
    <property type="entry name" value="SEC14"/>
    <property type="match status" value="1"/>
</dbReference>
<dbReference type="InterPro" id="IPR036865">
    <property type="entry name" value="CRAL-TRIO_dom_sf"/>
</dbReference>
<dbReference type="PROSITE" id="PS50191">
    <property type="entry name" value="CRAL_TRIO"/>
    <property type="match status" value="1"/>
</dbReference>
<reference evidence="3 4" key="1">
    <citation type="submission" date="2021-05" db="EMBL/GenBank/DDBJ databases">
        <authorList>
            <person name="Zahm M."/>
            <person name="Klopp C."/>
            <person name="Cabau C."/>
            <person name="Kuhl H."/>
            <person name="Suciu R."/>
            <person name="Ciorpac M."/>
            <person name="Holostenco D."/>
            <person name="Gessner J."/>
            <person name="Wuertz S."/>
            <person name="Hohne C."/>
            <person name="Stock M."/>
            <person name="Gislard M."/>
            <person name="Lluch J."/>
            <person name="Milhes M."/>
            <person name="Lampietro C."/>
            <person name="Lopez Roques C."/>
            <person name="Donnadieu C."/>
            <person name="Du K."/>
            <person name="Schartl M."/>
            <person name="Guiguen Y."/>
        </authorList>
    </citation>
    <scope>NUCLEOTIDE SEQUENCE [LARGE SCALE GENOMIC DNA]</scope>
    <source>
        <strain evidence="3">Hh-F2</strain>
        <tissue evidence="3">Blood</tissue>
    </source>
</reference>
<dbReference type="InterPro" id="IPR051336">
    <property type="entry name" value="RhoGEF_Guanine_NuclExch_SF"/>
</dbReference>
<feature type="domain" description="CRAL-TRIO" evidence="2">
    <location>
        <begin position="12"/>
        <end position="211"/>
    </location>
</feature>
<dbReference type="Gene3D" id="1.20.58.60">
    <property type="match status" value="1"/>
</dbReference>
<comment type="caution">
    <text evidence="3">The sequence shown here is derived from an EMBL/GenBank/DDBJ whole genome shotgun (WGS) entry which is preliminary data.</text>
</comment>
<dbReference type="CDD" id="cd00170">
    <property type="entry name" value="SEC14"/>
    <property type="match status" value="1"/>
</dbReference>
<dbReference type="Pfam" id="PF13716">
    <property type="entry name" value="CRAL_TRIO_2"/>
    <property type="match status" value="1"/>
</dbReference>
<evidence type="ECO:0000313" key="3">
    <source>
        <dbReference type="EMBL" id="KAK6473710.1"/>
    </source>
</evidence>
<dbReference type="Proteomes" id="UP001369086">
    <property type="component" value="Unassembled WGS sequence"/>
</dbReference>
<dbReference type="InterPro" id="IPR001251">
    <property type="entry name" value="CRAL-TRIO_dom"/>
</dbReference>
<name>A0ABR0YND7_HUSHU</name>
<gene>
    <name evidence="3" type="ORF">HHUSO_G27203</name>
</gene>
<protein>
    <submittedName>
        <fullName evidence="3">Proto-oncogene DBL-like isoform X1</fullName>
    </submittedName>
</protein>
<keyword evidence="1" id="KW-0344">Guanine-nucleotide releasing factor</keyword>
<organism evidence="3 4">
    <name type="scientific">Huso huso</name>
    <name type="common">Beluga</name>
    <name type="synonym">Acipenser huso</name>
    <dbReference type="NCBI Taxonomy" id="61971"/>
    <lineage>
        <taxon>Eukaryota</taxon>
        <taxon>Metazoa</taxon>
        <taxon>Chordata</taxon>
        <taxon>Craniata</taxon>
        <taxon>Vertebrata</taxon>
        <taxon>Euteleostomi</taxon>
        <taxon>Actinopterygii</taxon>
        <taxon>Chondrostei</taxon>
        <taxon>Acipenseriformes</taxon>
        <taxon>Acipenseridae</taxon>
        <taxon>Huso</taxon>
    </lineage>
</organism>
<dbReference type="EMBL" id="JAHFZB010000027">
    <property type="protein sequence ID" value="KAK6473710.1"/>
    <property type="molecule type" value="Genomic_DNA"/>
</dbReference>
<proteinExistence type="predicted"/>
<keyword evidence="4" id="KW-1185">Reference proteome</keyword>
<dbReference type="PANTHER" id="PTHR22826">
    <property type="entry name" value="RHO GUANINE EXCHANGE FACTOR-RELATED"/>
    <property type="match status" value="1"/>
</dbReference>
<evidence type="ECO:0000256" key="1">
    <source>
        <dbReference type="ARBA" id="ARBA00022658"/>
    </source>
</evidence>
<dbReference type="PANTHER" id="PTHR22826:SF146">
    <property type="entry name" value="PROTO-ONCOGENE DBL"/>
    <property type="match status" value="1"/>
</dbReference>